<dbReference type="SUPFAM" id="SSF55124">
    <property type="entry name" value="Nitrite/Sulfite reductase N-terminal domain-like"/>
    <property type="match status" value="2"/>
</dbReference>
<keyword evidence="2" id="KW-0349">Heme</keyword>
<proteinExistence type="predicted"/>
<keyword evidence="10" id="KW-1185">Reference proteome</keyword>
<dbReference type="PANTHER" id="PTHR32439">
    <property type="entry name" value="FERREDOXIN--NITRITE REDUCTASE, CHLOROPLASTIC"/>
    <property type="match status" value="1"/>
</dbReference>
<dbReference type="Pfam" id="PF03460">
    <property type="entry name" value="NIR_SIR_ferr"/>
    <property type="match status" value="2"/>
</dbReference>
<evidence type="ECO:0000256" key="6">
    <source>
        <dbReference type="ARBA" id="ARBA00023014"/>
    </source>
</evidence>
<keyword evidence="5" id="KW-0408">Iron</keyword>
<evidence type="ECO:0000313" key="9">
    <source>
        <dbReference type="EMBL" id="NVK77009.1"/>
    </source>
</evidence>
<organism evidence="9 10">
    <name type="scientific">Streptomyces morookaense</name>
    <name type="common">Streptoverticillium morookaense</name>
    <dbReference type="NCBI Taxonomy" id="1970"/>
    <lineage>
        <taxon>Bacteria</taxon>
        <taxon>Bacillati</taxon>
        <taxon>Actinomycetota</taxon>
        <taxon>Actinomycetes</taxon>
        <taxon>Kitasatosporales</taxon>
        <taxon>Streptomycetaceae</taxon>
        <taxon>Streptomyces</taxon>
    </lineage>
</organism>
<dbReference type="InterPro" id="IPR005117">
    <property type="entry name" value="NiRdtase/SiRdtase_haem-b_fer"/>
</dbReference>
<dbReference type="SUPFAM" id="SSF56014">
    <property type="entry name" value="Nitrite and sulphite reductase 4Fe-4S domain-like"/>
    <property type="match status" value="1"/>
</dbReference>
<dbReference type="GO" id="GO:0051539">
    <property type="term" value="F:4 iron, 4 sulfur cluster binding"/>
    <property type="evidence" value="ECO:0007669"/>
    <property type="project" value="UniProtKB-KW"/>
</dbReference>
<dbReference type="Proteomes" id="UP000587462">
    <property type="component" value="Unassembled WGS sequence"/>
</dbReference>
<reference evidence="9 10" key="1">
    <citation type="submission" date="2020-04" db="EMBL/GenBank/DDBJ databases">
        <title>Draft Genome Sequence of Streptomyces morookaense DSM 40503, an 8-azaguanine-producing strain.</title>
        <authorList>
            <person name="Qi J."/>
            <person name="Gao J.-M."/>
        </authorList>
    </citation>
    <scope>NUCLEOTIDE SEQUENCE [LARGE SCALE GENOMIC DNA]</scope>
    <source>
        <strain evidence="9 10">DSM 40503</strain>
    </source>
</reference>
<sequence length="434" mass="44893">MLAAMPAPSAPPARTGDDRCPGAVRLHTADDGALARVRLPGGLLTSRQAAALARLSDELGDGHLDLTSRGNIQLRGLPDACGAELGNRLREAGLLPSEQHDRVRNVAASPLCGLDGPASADVQAWVRELDRLLCTNPNITQLSGRFLFGLDDGRGDIAALAPDVTLIATDDGHALLSYAAAGSCLRIPAAHAPRAAVLAAEWFLDERRRTGSTAWRIAELPAGQRPRLGELGQRLIAEGISAEPAERTPRPGAPTAPGLVPGPGGRTALSVTAPLGRLSTGQWRLLHETADAAGTGELRVTPWRGIVVPGLPSDEAPARLAALAAAGLVTSPDSAWHRAGACAGRPGCAKSRADVRADAAACLAHSASGQPLPVYWSGCERRCGHPTDGRWVDVLATDDGYRIAIRDGATETAPVTVPSADLAGAVATARTTTR</sequence>
<keyword evidence="1" id="KW-0004">4Fe-4S</keyword>
<dbReference type="InterPro" id="IPR045854">
    <property type="entry name" value="NO2/SO3_Rdtase_4Fe4S_sf"/>
</dbReference>
<dbReference type="NCBIfam" id="TIGR02435">
    <property type="entry name" value="CobG"/>
    <property type="match status" value="1"/>
</dbReference>
<dbReference type="AlphaFoldDB" id="A0A7Y7E676"/>
<dbReference type="EC" id="1.14.13.83" evidence="9"/>
<evidence type="ECO:0000259" key="8">
    <source>
        <dbReference type="Pfam" id="PF03460"/>
    </source>
</evidence>
<keyword evidence="4 9" id="KW-0560">Oxidoreductase</keyword>
<comment type="caution">
    <text evidence="9">The sequence shown here is derived from an EMBL/GenBank/DDBJ whole genome shotgun (WGS) entry which is preliminary data.</text>
</comment>
<dbReference type="Gene3D" id="3.30.413.10">
    <property type="entry name" value="Sulfite Reductase Hemoprotein, domain 1"/>
    <property type="match status" value="1"/>
</dbReference>
<keyword evidence="3" id="KW-0479">Metal-binding</keyword>
<accession>A0A7Y7E676</accession>
<evidence type="ECO:0000256" key="3">
    <source>
        <dbReference type="ARBA" id="ARBA00022723"/>
    </source>
</evidence>
<gene>
    <name evidence="9" type="primary">cobG</name>
    <name evidence="9" type="ORF">HG542_04980</name>
</gene>
<dbReference type="InterPro" id="IPR012798">
    <property type="entry name" value="Cbl_synth_CobG-like"/>
</dbReference>
<feature type="domain" description="Nitrite/Sulfite reductase ferredoxin-like" evidence="8">
    <location>
        <begin position="265"/>
        <end position="326"/>
    </location>
</feature>
<protein>
    <submittedName>
        <fullName evidence="9">Precorrin-3B synthase</fullName>
        <ecNumber evidence="9">1.14.13.83</ecNumber>
    </submittedName>
</protein>
<dbReference type="GO" id="GO:0043818">
    <property type="term" value="F:precorrin-3B synthase activity"/>
    <property type="evidence" value="ECO:0007669"/>
    <property type="project" value="UniProtKB-EC"/>
</dbReference>
<evidence type="ECO:0000256" key="4">
    <source>
        <dbReference type="ARBA" id="ARBA00023002"/>
    </source>
</evidence>
<dbReference type="InterPro" id="IPR036136">
    <property type="entry name" value="Nit/Sulf_reduc_fer-like_dom_sf"/>
</dbReference>
<evidence type="ECO:0000256" key="1">
    <source>
        <dbReference type="ARBA" id="ARBA00022485"/>
    </source>
</evidence>
<name>A0A7Y7E676_STRMO</name>
<evidence type="ECO:0000313" key="10">
    <source>
        <dbReference type="Proteomes" id="UP000587462"/>
    </source>
</evidence>
<evidence type="ECO:0000256" key="5">
    <source>
        <dbReference type="ARBA" id="ARBA00023004"/>
    </source>
</evidence>
<feature type="region of interest" description="Disordered" evidence="7">
    <location>
        <begin position="1"/>
        <end position="21"/>
    </location>
</feature>
<dbReference type="PANTHER" id="PTHR32439:SF9">
    <property type="entry name" value="BLR3264 PROTEIN"/>
    <property type="match status" value="1"/>
</dbReference>
<evidence type="ECO:0000256" key="2">
    <source>
        <dbReference type="ARBA" id="ARBA00022617"/>
    </source>
</evidence>
<dbReference type="InterPro" id="IPR051329">
    <property type="entry name" value="NIR_SIR_4Fe-4S"/>
</dbReference>
<feature type="region of interest" description="Disordered" evidence="7">
    <location>
        <begin position="242"/>
        <end position="266"/>
    </location>
</feature>
<dbReference type="Gene3D" id="3.90.480.10">
    <property type="entry name" value="Sulfite Reductase Hemoprotein,Domain 2"/>
    <property type="match status" value="1"/>
</dbReference>
<evidence type="ECO:0000256" key="7">
    <source>
        <dbReference type="SAM" id="MobiDB-lite"/>
    </source>
</evidence>
<keyword evidence="6" id="KW-0411">Iron-sulfur</keyword>
<dbReference type="GO" id="GO:0046872">
    <property type="term" value="F:metal ion binding"/>
    <property type="evidence" value="ECO:0007669"/>
    <property type="project" value="UniProtKB-KW"/>
</dbReference>
<feature type="domain" description="Nitrite/Sulfite reductase ferredoxin-like" evidence="8">
    <location>
        <begin position="34"/>
        <end position="80"/>
    </location>
</feature>
<dbReference type="EMBL" id="JABBXF010000008">
    <property type="protein sequence ID" value="NVK77009.1"/>
    <property type="molecule type" value="Genomic_DNA"/>
</dbReference>